<dbReference type="EMBL" id="FUXB01000018">
    <property type="protein sequence ID" value="SKA23092.1"/>
    <property type="molecule type" value="Genomic_DNA"/>
</dbReference>
<dbReference type="InterPro" id="IPR035907">
    <property type="entry name" value="Hppk_sf"/>
</dbReference>
<dbReference type="SUPFAM" id="SSF55083">
    <property type="entry name" value="6-hydroxymethyl-7,8-dihydropterin pyrophosphokinase, HPPK"/>
    <property type="match status" value="1"/>
</dbReference>
<dbReference type="CDD" id="cd00483">
    <property type="entry name" value="HPPK"/>
    <property type="match status" value="1"/>
</dbReference>
<dbReference type="Gene3D" id="3.30.70.560">
    <property type="entry name" value="7,8-Dihydro-6-hydroxymethylpterin-pyrophosphokinase HPPK"/>
    <property type="match status" value="1"/>
</dbReference>
<evidence type="ECO:0000256" key="6">
    <source>
        <dbReference type="ARBA" id="ARBA00022840"/>
    </source>
</evidence>
<keyword evidence="4" id="KW-0547">Nucleotide-binding</keyword>
<dbReference type="InterPro" id="IPR000550">
    <property type="entry name" value="Hppk"/>
</dbReference>
<dbReference type="PANTHER" id="PTHR43071">
    <property type="entry name" value="2-AMINO-4-HYDROXY-6-HYDROXYMETHYLDIHYDROPTERIDINE PYROPHOSPHOKINASE"/>
    <property type="match status" value="1"/>
</dbReference>
<dbReference type="Proteomes" id="UP000190834">
    <property type="component" value="Unassembled WGS sequence"/>
</dbReference>
<dbReference type="GeneID" id="70584416"/>
<dbReference type="AlphaFoldDB" id="A0A1T4S4F4"/>
<dbReference type="RefSeq" id="WP_078927343.1">
    <property type="nucleotide sequence ID" value="NZ_FUXB01000018.1"/>
</dbReference>
<dbReference type="GO" id="GO:0016301">
    <property type="term" value="F:kinase activity"/>
    <property type="evidence" value="ECO:0007669"/>
    <property type="project" value="UniProtKB-KW"/>
</dbReference>
<evidence type="ECO:0000256" key="2">
    <source>
        <dbReference type="ARBA" id="ARBA00013253"/>
    </source>
</evidence>
<evidence type="ECO:0000259" key="8">
    <source>
        <dbReference type="Pfam" id="PF01288"/>
    </source>
</evidence>
<dbReference type="PANTHER" id="PTHR43071:SF2">
    <property type="entry name" value="2-AMINO-4-HYDROXY-6-HYDROXYMETHYLDIHYDROPTERIDINE PYROPHOSPHOKINASE"/>
    <property type="match status" value="1"/>
</dbReference>
<evidence type="ECO:0000256" key="4">
    <source>
        <dbReference type="ARBA" id="ARBA00022741"/>
    </source>
</evidence>
<dbReference type="GO" id="GO:0046654">
    <property type="term" value="P:tetrahydrofolate biosynthetic process"/>
    <property type="evidence" value="ECO:0007669"/>
    <property type="project" value="UniProtKB-UniPathway"/>
</dbReference>
<dbReference type="Pfam" id="PF01288">
    <property type="entry name" value="HPPK"/>
    <property type="match status" value="1"/>
</dbReference>
<evidence type="ECO:0000256" key="7">
    <source>
        <dbReference type="ARBA" id="ARBA00022909"/>
    </source>
</evidence>
<keyword evidence="10" id="KW-1185">Reference proteome</keyword>
<dbReference type="GO" id="GO:0046656">
    <property type="term" value="P:folic acid biosynthetic process"/>
    <property type="evidence" value="ECO:0007669"/>
    <property type="project" value="UniProtKB-KW"/>
</dbReference>
<keyword evidence="5 9" id="KW-0418">Kinase</keyword>
<organism evidence="9 10">
    <name type="scientific">Vibrio cincinnatiensis DSM 19608</name>
    <dbReference type="NCBI Taxonomy" id="1123491"/>
    <lineage>
        <taxon>Bacteria</taxon>
        <taxon>Pseudomonadati</taxon>
        <taxon>Pseudomonadota</taxon>
        <taxon>Gammaproteobacteria</taxon>
        <taxon>Vibrionales</taxon>
        <taxon>Vibrionaceae</taxon>
        <taxon>Vibrio</taxon>
    </lineage>
</organism>
<dbReference type="OrthoDB" id="9790168at2"/>
<sequence>MITSYIGIGSNLQRHKHIEAACRELAQIGEQLRLSTIYECDSLGFDSHAFYNLVVELHTSLSLAALVKKLREIELRWGRAVEAKKFQDRTLDLDLILYGDVVSVDTPIIPRSDIYHYPFVIQPLYELCPQLSIPGDGQTIEQVWLTASNLSSLTPVPLWFSINR</sequence>
<evidence type="ECO:0000256" key="3">
    <source>
        <dbReference type="ARBA" id="ARBA00022679"/>
    </source>
</evidence>
<dbReference type="NCBIfam" id="TIGR01498">
    <property type="entry name" value="folK"/>
    <property type="match status" value="1"/>
</dbReference>
<protein>
    <recommendedName>
        <fullName evidence="2">2-amino-4-hydroxy-6-hydroxymethyldihydropteridine diphosphokinase</fullName>
        <ecNumber evidence="2">2.7.6.3</ecNumber>
    </recommendedName>
</protein>
<comment type="pathway">
    <text evidence="1">Cofactor biosynthesis; tetrahydrofolate biosynthesis; 2-amino-4-hydroxy-6-hydroxymethyl-7,8-dihydropteridine diphosphate from 7,8-dihydroneopterin triphosphate: step 4/4.</text>
</comment>
<proteinExistence type="predicted"/>
<gene>
    <name evidence="9" type="ORF">SAMN02745782_03001</name>
</gene>
<feature type="domain" description="7,8-dihydro-6-hydroxymethylpterin-pyrophosphokinase" evidence="8">
    <location>
        <begin position="5"/>
        <end position="129"/>
    </location>
</feature>
<evidence type="ECO:0000313" key="9">
    <source>
        <dbReference type="EMBL" id="SKA23092.1"/>
    </source>
</evidence>
<evidence type="ECO:0000256" key="5">
    <source>
        <dbReference type="ARBA" id="ARBA00022777"/>
    </source>
</evidence>
<evidence type="ECO:0000256" key="1">
    <source>
        <dbReference type="ARBA" id="ARBA00005051"/>
    </source>
</evidence>
<dbReference type="GO" id="GO:0003848">
    <property type="term" value="F:2-amino-4-hydroxy-6-hydroxymethyldihydropteridine diphosphokinase activity"/>
    <property type="evidence" value="ECO:0007669"/>
    <property type="project" value="UniProtKB-EC"/>
</dbReference>
<keyword evidence="3" id="KW-0808">Transferase</keyword>
<dbReference type="UniPathway" id="UPA00077">
    <property type="reaction ID" value="UER00155"/>
</dbReference>
<keyword evidence="7" id="KW-0289">Folate biosynthesis</keyword>
<accession>A0A1T4S4F4</accession>
<reference evidence="10" key="1">
    <citation type="submission" date="2017-02" db="EMBL/GenBank/DDBJ databases">
        <authorList>
            <person name="Varghese N."/>
            <person name="Submissions S."/>
        </authorList>
    </citation>
    <scope>NUCLEOTIDE SEQUENCE [LARGE SCALE GENOMIC DNA]</scope>
    <source>
        <strain evidence="10">DSM 19608</strain>
    </source>
</reference>
<name>A0A1T4S4F4_VIBCI</name>
<evidence type="ECO:0000313" key="10">
    <source>
        <dbReference type="Proteomes" id="UP000190834"/>
    </source>
</evidence>
<dbReference type="STRING" id="1123491.SAMN02745782_03001"/>
<keyword evidence="6" id="KW-0067">ATP-binding</keyword>
<dbReference type="GO" id="GO:0005524">
    <property type="term" value="F:ATP binding"/>
    <property type="evidence" value="ECO:0007669"/>
    <property type="project" value="UniProtKB-KW"/>
</dbReference>
<dbReference type="EC" id="2.7.6.3" evidence="2"/>